<reference evidence="1 2" key="1">
    <citation type="journal article" date="2024" name="Science">
        <title>Giant polyketide synthase enzymes in the biosynthesis of giant marine polyether toxins.</title>
        <authorList>
            <person name="Fallon T.R."/>
            <person name="Shende V.V."/>
            <person name="Wierzbicki I.H."/>
            <person name="Pendleton A.L."/>
            <person name="Watervoot N.F."/>
            <person name="Auber R.P."/>
            <person name="Gonzalez D.J."/>
            <person name="Wisecaver J.H."/>
            <person name="Moore B.S."/>
        </authorList>
    </citation>
    <scope>NUCLEOTIDE SEQUENCE [LARGE SCALE GENOMIC DNA]</scope>
    <source>
        <strain evidence="1 2">12B1</strain>
    </source>
</reference>
<gene>
    <name evidence="1" type="ORF">AB1Y20_016246</name>
</gene>
<name>A0AB34IEP5_PRYPA</name>
<organism evidence="1 2">
    <name type="scientific">Prymnesium parvum</name>
    <name type="common">Toxic golden alga</name>
    <dbReference type="NCBI Taxonomy" id="97485"/>
    <lineage>
        <taxon>Eukaryota</taxon>
        <taxon>Haptista</taxon>
        <taxon>Haptophyta</taxon>
        <taxon>Prymnesiophyceae</taxon>
        <taxon>Prymnesiales</taxon>
        <taxon>Prymnesiaceae</taxon>
        <taxon>Prymnesium</taxon>
    </lineage>
</organism>
<comment type="caution">
    <text evidence="1">The sequence shown here is derived from an EMBL/GenBank/DDBJ whole genome shotgun (WGS) entry which is preliminary data.</text>
</comment>
<evidence type="ECO:0000313" key="2">
    <source>
        <dbReference type="Proteomes" id="UP001515480"/>
    </source>
</evidence>
<proteinExistence type="predicted"/>
<keyword evidence="2" id="KW-1185">Reference proteome</keyword>
<dbReference type="AlphaFoldDB" id="A0AB34IEP5"/>
<dbReference type="EMBL" id="JBGBPQ010000029">
    <property type="protein sequence ID" value="KAL1496283.1"/>
    <property type="molecule type" value="Genomic_DNA"/>
</dbReference>
<dbReference type="Proteomes" id="UP001515480">
    <property type="component" value="Unassembled WGS sequence"/>
</dbReference>
<protein>
    <submittedName>
        <fullName evidence="1">Uncharacterized protein</fullName>
    </submittedName>
</protein>
<feature type="non-terminal residue" evidence="1">
    <location>
        <position position="1"/>
    </location>
</feature>
<sequence length="35" mass="3823">KNFFSKLAAASGDSRAEDRTGLLLRRVEITACGRL</sequence>
<evidence type="ECO:0000313" key="1">
    <source>
        <dbReference type="EMBL" id="KAL1496283.1"/>
    </source>
</evidence>
<accession>A0AB34IEP5</accession>